<dbReference type="Proteomes" id="UP000823775">
    <property type="component" value="Unassembled WGS sequence"/>
</dbReference>
<protein>
    <submittedName>
        <fullName evidence="1">Uncharacterized protein</fullName>
    </submittedName>
</protein>
<evidence type="ECO:0000313" key="2">
    <source>
        <dbReference type="Proteomes" id="UP000823775"/>
    </source>
</evidence>
<comment type="caution">
    <text evidence="1">The sequence shown here is derived from an EMBL/GenBank/DDBJ whole genome shotgun (WGS) entry which is preliminary data.</text>
</comment>
<keyword evidence="2" id="KW-1185">Reference proteome</keyword>
<gene>
    <name evidence="1" type="ORF">HAX54_038391</name>
</gene>
<dbReference type="EMBL" id="JACEIK010005233">
    <property type="protein sequence ID" value="MCE0481021.1"/>
    <property type="molecule type" value="Genomic_DNA"/>
</dbReference>
<evidence type="ECO:0000313" key="1">
    <source>
        <dbReference type="EMBL" id="MCE0481021.1"/>
    </source>
</evidence>
<accession>A0ABS8VKE1</accession>
<reference evidence="1 2" key="1">
    <citation type="journal article" date="2021" name="BMC Genomics">
        <title>Datura genome reveals duplications of psychoactive alkaloid biosynthetic genes and high mutation rate following tissue culture.</title>
        <authorList>
            <person name="Rajewski A."/>
            <person name="Carter-House D."/>
            <person name="Stajich J."/>
            <person name="Litt A."/>
        </authorList>
    </citation>
    <scope>NUCLEOTIDE SEQUENCE [LARGE SCALE GENOMIC DNA]</scope>
    <source>
        <strain evidence="1">AR-01</strain>
    </source>
</reference>
<organism evidence="1 2">
    <name type="scientific">Datura stramonium</name>
    <name type="common">Jimsonweed</name>
    <name type="synonym">Common thornapple</name>
    <dbReference type="NCBI Taxonomy" id="4076"/>
    <lineage>
        <taxon>Eukaryota</taxon>
        <taxon>Viridiplantae</taxon>
        <taxon>Streptophyta</taxon>
        <taxon>Embryophyta</taxon>
        <taxon>Tracheophyta</taxon>
        <taxon>Spermatophyta</taxon>
        <taxon>Magnoliopsida</taxon>
        <taxon>eudicotyledons</taxon>
        <taxon>Gunneridae</taxon>
        <taxon>Pentapetalae</taxon>
        <taxon>asterids</taxon>
        <taxon>lamiids</taxon>
        <taxon>Solanales</taxon>
        <taxon>Solanaceae</taxon>
        <taxon>Solanoideae</taxon>
        <taxon>Datureae</taxon>
        <taxon>Datura</taxon>
    </lineage>
</organism>
<sequence length="131" mass="13703">MGLGGVEIAVKVRVAGQGQGQELAVGSWDRGLRSRVRFGLRLGSKVLGSGVGIGFEFGFRGQDRELGYVVEFRVEVRSQVEDHMVGCQGQGQELCSLVRVEVGSYSGGRVQGLGLGSGSRVNVGSSIGADC</sequence>
<name>A0ABS8VKE1_DATST</name>
<proteinExistence type="predicted"/>